<protein>
    <recommendedName>
        <fullName evidence="7">DnaJ homolog subfamily C member 28</fullName>
    </recommendedName>
</protein>
<keyword evidence="6" id="KW-1185">Reference proteome</keyword>
<dbReference type="PROSITE" id="PS51673">
    <property type="entry name" value="SUZ"/>
    <property type="match status" value="1"/>
</dbReference>
<feature type="domain" description="J" evidence="2">
    <location>
        <begin position="25"/>
        <end position="84"/>
    </location>
</feature>
<dbReference type="PROSITE" id="PS51938">
    <property type="entry name" value="SUZ_C"/>
    <property type="match status" value="1"/>
</dbReference>
<dbReference type="Pfam" id="PF12901">
    <property type="entry name" value="SUZ-C"/>
    <property type="match status" value="1"/>
</dbReference>
<name>A0AAV8WAU9_9CUCU</name>
<evidence type="ECO:0000313" key="6">
    <source>
        <dbReference type="Proteomes" id="UP001159042"/>
    </source>
</evidence>
<dbReference type="CDD" id="cd06257">
    <property type="entry name" value="DnaJ"/>
    <property type="match status" value="1"/>
</dbReference>
<dbReference type="Proteomes" id="UP001159042">
    <property type="component" value="Unassembled WGS sequence"/>
</dbReference>
<comment type="caution">
    <text evidence="5">The sequence shown here is derived from an EMBL/GenBank/DDBJ whole genome shotgun (WGS) entry which is preliminary data.</text>
</comment>
<dbReference type="AlphaFoldDB" id="A0AAV8WAU9"/>
<feature type="domain" description="SUZ-C" evidence="4">
    <location>
        <begin position="449"/>
        <end position="503"/>
    </location>
</feature>
<proteinExistence type="predicted"/>
<dbReference type="InterPro" id="IPR052573">
    <property type="entry name" value="DnaJ_C_subfamily_28"/>
</dbReference>
<evidence type="ECO:0000259" key="2">
    <source>
        <dbReference type="PROSITE" id="PS50076"/>
    </source>
</evidence>
<evidence type="ECO:0008006" key="7">
    <source>
        <dbReference type="Google" id="ProtNLM"/>
    </source>
</evidence>
<organism evidence="5 6">
    <name type="scientific">Exocentrus adspersus</name>
    <dbReference type="NCBI Taxonomy" id="1586481"/>
    <lineage>
        <taxon>Eukaryota</taxon>
        <taxon>Metazoa</taxon>
        <taxon>Ecdysozoa</taxon>
        <taxon>Arthropoda</taxon>
        <taxon>Hexapoda</taxon>
        <taxon>Insecta</taxon>
        <taxon>Pterygota</taxon>
        <taxon>Neoptera</taxon>
        <taxon>Endopterygota</taxon>
        <taxon>Coleoptera</taxon>
        <taxon>Polyphaga</taxon>
        <taxon>Cucujiformia</taxon>
        <taxon>Chrysomeloidea</taxon>
        <taxon>Cerambycidae</taxon>
        <taxon>Lamiinae</taxon>
        <taxon>Acanthocinini</taxon>
        <taxon>Exocentrus</taxon>
    </lineage>
</organism>
<feature type="region of interest" description="Disordered" evidence="1">
    <location>
        <begin position="425"/>
        <end position="449"/>
    </location>
</feature>
<dbReference type="Gene3D" id="1.10.287.110">
    <property type="entry name" value="DnaJ domain"/>
    <property type="match status" value="1"/>
</dbReference>
<gene>
    <name evidence="5" type="ORF">NQ315_001875</name>
</gene>
<dbReference type="EMBL" id="JANEYG010000005">
    <property type="protein sequence ID" value="KAJ8923317.1"/>
    <property type="molecule type" value="Genomic_DNA"/>
</dbReference>
<evidence type="ECO:0000256" key="1">
    <source>
        <dbReference type="SAM" id="MobiDB-lite"/>
    </source>
</evidence>
<dbReference type="InterPro" id="IPR001623">
    <property type="entry name" value="DnaJ_domain"/>
</dbReference>
<dbReference type="InterPro" id="IPR024642">
    <property type="entry name" value="SUZ-C"/>
</dbReference>
<dbReference type="Pfam" id="PF12752">
    <property type="entry name" value="SUZ"/>
    <property type="match status" value="1"/>
</dbReference>
<dbReference type="Pfam" id="PF09350">
    <property type="entry name" value="DJC28_CD"/>
    <property type="match status" value="1"/>
</dbReference>
<feature type="domain" description="SUZ" evidence="3">
    <location>
        <begin position="399"/>
        <end position="465"/>
    </location>
</feature>
<dbReference type="PRINTS" id="PR00625">
    <property type="entry name" value="JDOMAIN"/>
</dbReference>
<dbReference type="InterPro" id="IPR024771">
    <property type="entry name" value="SUZ"/>
</dbReference>
<dbReference type="PROSITE" id="PS50076">
    <property type="entry name" value="DNAJ_2"/>
    <property type="match status" value="1"/>
</dbReference>
<evidence type="ECO:0000313" key="5">
    <source>
        <dbReference type="EMBL" id="KAJ8923317.1"/>
    </source>
</evidence>
<feature type="compositionally biased region" description="Basic and acidic residues" evidence="1">
    <location>
        <begin position="465"/>
        <end position="482"/>
    </location>
</feature>
<evidence type="ECO:0000259" key="3">
    <source>
        <dbReference type="PROSITE" id="PS51673"/>
    </source>
</evidence>
<dbReference type="PANTHER" id="PTHR39158:SF1">
    <property type="entry name" value="DNAJ HOMOLOG SUBFAMILY C MEMBER 28"/>
    <property type="match status" value="1"/>
</dbReference>
<feature type="region of interest" description="Disordered" evidence="1">
    <location>
        <begin position="462"/>
        <end position="503"/>
    </location>
</feature>
<dbReference type="InterPro" id="IPR018961">
    <property type="entry name" value="DnaJ_homolog_subfam-C_membr-28"/>
</dbReference>
<evidence type="ECO:0000259" key="4">
    <source>
        <dbReference type="PROSITE" id="PS51938"/>
    </source>
</evidence>
<sequence>MASFMNGTLMEAELALSVGSGKVRLCYKILEIDENSDQEQIRAAYLKLVKRYHPDSGTEEANADKFHEHTAPQHRQYLSYDGVGSGNPFQRQKQHAKVRAMKAAENVYEHRVAKAAADDKSLLDKNRIYETWEKVPLKHKIKTKHGFDRLVEDLIQESMSKGEFNNLKGSGKPLPSHQNRNPYVDFVTHKINEVLIDNGFQPEWIMLHKEIRTEANQLRNDLLMERKYFGPYPLSVEENIEWSEKVFQYKTIVDGINKKITKFNLVVPILSKQMLHISLENEAQKIIVSGKSSEDVGFDRTLRSKDKQEVGRPSNIVECTWPYYFSRTINFSLAYFSIWICDPDKQNSDPIDDLEKDNIIRITKVQQRYKMKVLEKKFNNLLTPSKTVDCKSSNNVEKPVKIILTGEDALRSQYVPPEPMVKILKRPSKDAQNSSDSKVYQPKKTLQQREQEYAQARLRILGEASPEKNDEKISIQKPKPCEVENVIRMPKGPDGTNGFTLRR</sequence>
<dbReference type="SUPFAM" id="SSF46565">
    <property type="entry name" value="Chaperone J-domain"/>
    <property type="match status" value="1"/>
</dbReference>
<dbReference type="Pfam" id="PF00226">
    <property type="entry name" value="DnaJ"/>
    <property type="match status" value="1"/>
</dbReference>
<dbReference type="PANTHER" id="PTHR39158">
    <property type="entry name" value="OS08G0560600 PROTEIN"/>
    <property type="match status" value="1"/>
</dbReference>
<accession>A0AAV8WAU9</accession>
<dbReference type="SMART" id="SM00271">
    <property type="entry name" value="DnaJ"/>
    <property type="match status" value="1"/>
</dbReference>
<dbReference type="InterPro" id="IPR036869">
    <property type="entry name" value="J_dom_sf"/>
</dbReference>
<reference evidence="5 6" key="1">
    <citation type="journal article" date="2023" name="Insect Mol. Biol.">
        <title>Genome sequencing provides insights into the evolution of gene families encoding plant cell wall-degrading enzymes in longhorned beetles.</title>
        <authorList>
            <person name="Shin N.R."/>
            <person name="Okamura Y."/>
            <person name="Kirsch R."/>
            <person name="Pauchet Y."/>
        </authorList>
    </citation>
    <scope>NUCLEOTIDE SEQUENCE [LARGE SCALE GENOMIC DNA]</scope>
    <source>
        <strain evidence="5">EAD_L_NR</strain>
    </source>
</reference>